<evidence type="ECO:0000256" key="6">
    <source>
        <dbReference type="ARBA" id="ARBA00023242"/>
    </source>
</evidence>
<feature type="compositionally biased region" description="Low complexity" evidence="8">
    <location>
        <begin position="210"/>
        <end position="237"/>
    </location>
</feature>
<evidence type="ECO:0000313" key="10">
    <source>
        <dbReference type="Proteomes" id="UP000800096"/>
    </source>
</evidence>
<evidence type="ECO:0000256" key="2">
    <source>
        <dbReference type="ARBA" id="ARBA00007117"/>
    </source>
</evidence>
<dbReference type="OrthoDB" id="5595141at2759"/>
<keyword evidence="6" id="KW-0539">Nucleus</keyword>
<dbReference type="AlphaFoldDB" id="A0A6A5QES4"/>
<dbReference type="EMBL" id="ML979139">
    <property type="protein sequence ID" value="KAF1913004.1"/>
    <property type="molecule type" value="Genomic_DNA"/>
</dbReference>
<evidence type="ECO:0000256" key="3">
    <source>
        <dbReference type="ARBA" id="ARBA00022853"/>
    </source>
</evidence>
<comment type="subcellular location">
    <subcellularLocation>
        <location evidence="1">Nucleus</location>
    </subcellularLocation>
</comment>
<dbReference type="PANTHER" id="PTHR13581:SF5">
    <property type="entry name" value="MRG_MORF4L-BINDING PROTEIN"/>
    <property type="match status" value="1"/>
</dbReference>
<evidence type="ECO:0000313" key="9">
    <source>
        <dbReference type="EMBL" id="KAF1913004.1"/>
    </source>
</evidence>
<dbReference type="Pfam" id="PF07904">
    <property type="entry name" value="Eaf7"/>
    <property type="match status" value="1"/>
</dbReference>
<dbReference type="GO" id="GO:0035267">
    <property type="term" value="C:NuA4 histone acetyltransferase complex"/>
    <property type="evidence" value="ECO:0007669"/>
    <property type="project" value="TreeGrafter"/>
</dbReference>
<keyword evidence="5" id="KW-0804">Transcription</keyword>
<keyword evidence="3" id="KW-0156">Chromatin regulator</keyword>
<evidence type="ECO:0000256" key="8">
    <source>
        <dbReference type="SAM" id="MobiDB-lite"/>
    </source>
</evidence>
<feature type="compositionally biased region" description="Polar residues" evidence="8">
    <location>
        <begin position="11"/>
        <end position="33"/>
    </location>
</feature>
<keyword evidence="10" id="KW-1185">Reference proteome</keyword>
<comment type="similarity">
    <text evidence="2">Belongs to the EAF7 family.</text>
</comment>
<evidence type="ECO:0000256" key="5">
    <source>
        <dbReference type="ARBA" id="ARBA00023163"/>
    </source>
</evidence>
<evidence type="ECO:0000256" key="4">
    <source>
        <dbReference type="ARBA" id="ARBA00023015"/>
    </source>
</evidence>
<dbReference type="Proteomes" id="UP000800096">
    <property type="component" value="Unassembled WGS sequence"/>
</dbReference>
<organism evidence="9 10">
    <name type="scientific">Ampelomyces quisqualis</name>
    <name type="common">Powdery mildew agent</name>
    <dbReference type="NCBI Taxonomy" id="50730"/>
    <lineage>
        <taxon>Eukaryota</taxon>
        <taxon>Fungi</taxon>
        <taxon>Dikarya</taxon>
        <taxon>Ascomycota</taxon>
        <taxon>Pezizomycotina</taxon>
        <taxon>Dothideomycetes</taxon>
        <taxon>Pleosporomycetidae</taxon>
        <taxon>Pleosporales</taxon>
        <taxon>Pleosporineae</taxon>
        <taxon>Phaeosphaeriaceae</taxon>
        <taxon>Ampelomyces</taxon>
    </lineage>
</organism>
<feature type="region of interest" description="Disordered" evidence="8">
    <location>
        <begin position="178"/>
        <end position="293"/>
    </location>
</feature>
<evidence type="ECO:0000256" key="7">
    <source>
        <dbReference type="ARBA" id="ARBA00025178"/>
    </source>
</evidence>
<keyword evidence="4" id="KW-0805">Transcription regulation</keyword>
<dbReference type="GO" id="GO:0005634">
    <property type="term" value="C:nucleus"/>
    <property type="evidence" value="ECO:0007669"/>
    <property type="project" value="UniProtKB-SubCell"/>
</dbReference>
<dbReference type="GO" id="GO:0006325">
    <property type="term" value="P:chromatin organization"/>
    <property type="evidence" value="ECO:0007669"/>
    <property type="project" value="UniProtKB-KW"/>
</dbReference>
<comment type="function">
    <text evidence="7">Component of the NuA4 histone acetyltransferase complex which is involved in transcriptional activation of selected genes principally by acetylation of nucleosomal histone H4 and H2A. The NuA4 complex is also involved in DNA repair.</text>
</comment>
<name>A0A6A5QES4_AMPQU</name>
<evidence type="ECO:0000256" key="1">
    <source>
        <dbReference type="ARBA" id="ARBA00004123"/>
    </source>
</evidence>
<sequence>MPPRKRAKASAASTPLADSQPKTPQESGPGQSQEHVHSDPWADEQETQLFKSMMKWKPTGLHKHFRMISIHNDMRSHGFATEDAPHTRIPGIWRKLDQLYELEALDERENQYAFSEDADPGDPAATAASMPHFELPEDEFGELMWQKRFRGEESPASSPAAVSIEDDRALFHPGVGLLRERPGSARSQKAETPAEATPTPKNTKATRASRANQKGARAAKGNAAASRASKAQSAVSESAEEADDADDDDDNDNNDHESTAESEEDSAPTTRRTNRGRQRNPQNPQVKRTRRRH</sequence>
<proteinExistence type="inferred from homology"/>
<reference evidence="9" key="1">
    <citation type="journal article" date="2020" name="Stud. Mycol.">
        <title>101 Dothideomycetes genomes: a test case for predicting lifestyles and emergence of pathogens.</title>
        <authorList>
            <person name="Haridas S."/>
            <person name="Albert R."/>
            <person name="Binder M."/>
            <person name="Bloem J."/>
            <person name="Labutti K."/>
            <person name="Salamov A."/>
            <person name="Andreopoulos B."/>
            <person name="Baker S."/>
            <person name="Barry K."/>
            <person name="Bills G."/>
            <person name="Bluhm B."/>
            <person name="Cannon C."/>
            <person name="Castanera R."/>
            <person name="Culley D."/>
            <person name="Daum C."/>
            <person name="Ezra D."/>
            <person name="Gonzalez J."/>
            <person name="Henrissat B."/>
            <person name="Kuo A."/>
            <person name="Liang C."/>
            <person name="Lipzen A."/>
            <person name="Lutzoni F."/>
            <person name="Magnuson J."/>
            <person name="Mondo S."/>
            <person name="Nolan M."/>
            <person name="Ohm R."/>
            <person name="Pangilinan J."/>
            <person name="Park H.-J."/>
            <person name="Ramirez L."/>
            <person name="Alfaro M."/>
            <person name="Sun H."/>
            <person name="Tritt A."/>
            <person name="Yoshinaga Y."/>
            <person name="Zwiers L.-H."/>
            <person name="Turgeon B."/>
            <person name="Goodwin S."/>
            <person name="Spatafora J."/>
            <person name="Crous P."/>
            <person name="Grigoriev I."/>
        </authorList>
    </citation>
    <scope>NUCLEOTIDE SEQUENCE</scope>
    <source>
        <strain evidence="9">HMLAC05119</strain>
    </source>
</reference>
<dbReference type="PANTHER" id="PTHR13581">
    <property type="entry name" value="MRG-BINDING PROTEIN"/>
    <property type="match status" value="1"/>
</dbReference>
<feature type="region of interest" description="Disordered" evidence="8">
    <location>
        <begin position="1"/>
        <end position="48"/>
    </location>
</feature>
<accession>A0A6A5QES4</accession>
<protein>
    <submittedName>
        <fullName evidence="9">Chromatin modification-related protein EAF7-domain-containing protein</fullName>
    </submittedName>
</protein>
<gene>
    <name evidence="9" type="ORF">BDU57DRAFT_457802</name>
</gene>
<feature type="compositionally biased region" description="Acidic residues" evidence="8">
    <location>
        <begin position="238"/>
        <end position="252"/>
    </location>
</feature>
<dbReference type="GO" id="GO:0006357">
    <property type="term" value="P:regulation of transcription by RNA polymerase II"/>
    <property type="evidence" value="ECO:0007669"/>
    <property type="project" value="TreeGrafter"/>
</dbReference>
<dbReference type="InterPro" id="IPR012423">
    <property type="entry name" value="Eaf7/MRGBP"/>
</dbReference>